<protein>
    <submittedName>
        <fullName evidence="7">ABC transporter substrate-binding protein</fullName>
    </submittedName>
</protein>
<dbReference type="InterPro" id="IPR006061">
    <property type="entry name" value="SBP_1_CS"/>
</dbReference>
<comment type="subcellular location">
    <subcellularLocation>
        <location evidence="1">Cell envelope</location>
    </subcellularLocation>
</comment>
<dbReference type="EMBL" id="CP018888">
    <property type="protein sequence ID" value="APT18583.1"/>
    <property type="molecule type" value="Genomic_DNA"/>
</dbReference>
<dbReference type="GO" id="GO:0030313">
    <property type="term" value="C:cell envelope"/>
    <property type="evidence" value="ECO:0007669"/>
    <property type="project" value="UniProtKB-SubCell"/>
</dbReference>
<dbReference type="PROSITE" id="PS51257">
    <property type="entry name" value="PROKAR_LIPOPROTEIN"/>
    <property type="match status" value="1"/>
</dbReference>
<dbReference type="PANTHER" id="PTHR43649">
    <property type="entry name" value="ARABINOSE-BINDING PROTEIN-RELATED"/>
    <property type="match status" value="1"/>
</dbReference>
<reference evidence="7 8" key="1">
    <citation type="submission" date="2016-12" db="EMBL/GenBank/DDBJ databases">
        <title>The whole genome sequencing and assembly of Lactobacillus amylophilus DSM 20533T strain.</title>
        <authorList>
            <person name="Lee Y.-J."/>
            <person name="Yi H."/>
            <person name="Bahn Y.-S."/>
            <person name="Kim J.F."/>
            <person name="Lee D.-W."/>
        </authorList>
    </citation>
    <scope>NUCLEOTIDE SEQUENCE [LARGE SCALE GENOMIC DNA]</scope>
    <source>
        <strain evidence="7 8">DSM 20533</strain>
    </source>
</reference>
<evidence type="ECO:0000256" key="3">
    <source>
        <dbReference type="ARBA" id="ARBA00022448"/>
    </source>
</evidence>
<dbReference type="CDD" id="cd14748">
    <property type="entry name" value="PBP2_UgpB"/>
    <property type="match status" value="1"/>
</dbReference>
<dbReference type="InterPro" id="IPR006059">
    <property type="entry name" value="SBP"/>
</dbReference>
<evidence type="ECO:0000313" key="8">
    <source>
        <dbReference type="Proteomes" id="UP000185499"/>
    </source>
</evidence>
<dbReference type="PANTHER" id="PTHR43649:SF31">
    <property type="entry name" value="SN-GLYCEROL-3-PHOSPHATE-BINDING PERIPLASMIC PROTEIN UGPB"/>
    <property type="match status" value="1"/>
</dbReference>
<proteinExistence type="inferred from homology"/>
<dbReference type="GO" id="GO:0055085">
    <property type="term" value="P:transmembrane transport"/>
    <property type="evidence" value="ECO:0007669"/>
    <property type="project" value="InterPro"/>
</dbReference>
<organism evidence="7 8">
    <name type="scientific">Amylolactobacillus amylophilus DSM 20533 = JCM 1125</name>
    <dbReference type="NCBI Taxonomy" id="1423721"/>
    <lineage>
        <taxon>Bacteria</taxon>
        <taxon>Bacillati</taxon>
        <taxon>Bacillota</taxon>
        <taxon>Bacilli</taxon>
        <taxon>Lactobacillales</taxon>
        <taxon>Lactobacillaceae</taxon>
        <taxon>Amylolactobacillus</taxon>
    </lineage>
</organism>
<dbReference type="Gene3D" id="3.40.190.10">
    <property type="entry name" value="Periplasmic binding protein-like II"/>
    <property type="match status" value="1"/>
</dbReference>
<dbReference type="KEGG" id="lah:LA20533_04595"/>
<accession>A0A1L6XC72</accession>
<evidence type="ECO:0000256" key="4">
    <source>
        <dbReference type="ARBA" id="ARBA00022729"/>
    </source>
</evidence>
<evidence type="ECO:0000256" key="5">
    <source>
        <dbReference type="ARBA" id="ARBA00022764"/>
    </source>
</evidence>
<dbReference type="PROSITE" id="PS01037">
    <property type="entry name" value="SBP_BACTERIAL_1"/>
    <property type="match status" value="1"/>
</dbReference>
<dbReference type="Proteomes" id="UP000185499">
    <property type="component" value="Chromosome"/>
</dbReference>
<dbReference type="AlphaFoldDB" id="A0A1L6XC72"/>
<dbReference type="InterPro" id="IPR050490">
    <property type="entry name" value="Bact_solute-bd_prot1"/>
</dbReference>
<sequence>MKLKKFASMVLATASILVLTACGNQGSTGNSTGSKDTVVTSVKKGTTVKFWHAMNGVQEEALTKIASDFEKENPNIKIKLQNQSSYPDLQQKIQATFTDKNNLPTISQAYPGWLYDAAESGLLVDLKPYMTNKKIGWGKQEKVMPALLEGAEIKGKQYGIPFNKSTEVLVYNKDLFDKYGVKKVPTTMAEYAATAKKIWEESNHTVVGGGFDSLNNFYVIGMKNKGVDFNKNIDITTKKSKQLVKYYADGIKDGYFRIAGSDKYLSTPFASEKVAMFIGSMAGEGFVTKDAQAGGYEYGVAPRPEKTNIQQGTDIYMFNKGNSTKNKNEQTGAYLFMKYLASKDVQLYWAEKTGYMPVLKSVINSDEYKNLSAIKTPAILAEATKDLFPIPATKNQDPAYSEVRTILEKILTNPKQDIGKALKEGQTSLEDVWNQ</sequence>
<evidence type="ECO:0000256" key="2">
    <source>
        <dbReference type="ARBA" id="ARBA00008520"/>
    </source>
</evidence>
<gene>
    <name evidence="7" type="ORF">LA20533_04595</name>
</gene>
<dbReference type="SUPFAM" id="SSF53850">
    <property type="entry name" value="Periplasmic binding protein-like II"/>
    <property type="match status" value="1"/>
</dbReference>
<keyword evidence="3" id="KW-0813">Transport</keyword>
<evidence type="ECO:0000256" key="1">
    <source>
        <dbReference type="ARBA" id="ARBA00004196"/>
    </source>
</evidence>
<dbReference type="RefSeq" id="WP_056945839.1">
    <property type="nucleotide sequence ID" value="NZ_AYYS01000006.1"/>
</dbReference>
<evidence type="ECO:0000256" key="6">
    <source>
        <dbReference type="SAM" id="SignalP"/>
    </source>
</evidence>
<keyword evidence="4 6" id="KW-0732">Signal</keyword>
<feature type="chain" id="PRO_5038376049" evidence="6">
    <location>
        <begin position="21"/>
        <end position="435"/>
    </location>
</feature>
<keyword evidence="8" id="KW-1185">Reference proteome</keyword>
<dbReference type="OrthoDB" id="9795467at2"/>
<comment type="similarity">
    <text evidence="2">Belongs to the bacterial solute-binding protein 1 family.</text>
</comment>
<dbReference type="Pfam" id="PF13416">
    <property type="entry name" value="SBP_bac_8"/>
    <property type="match status" value="1"/>
</dbReference>
<feature type="signal peptide" evidence="6">
    <location>
        <begin position="1"/>
        <end position="20"/>
    </location>
</feature>
<keyword evidence="5" id="KW-0574">Periplasm</keyword>
<name>A0A1L6XC72_9LACO</name>
<evidence type="ECO:0000313" key="7">
    <source>
        <dbReference type="EMBL" id="APT18583.1"/>
    </source>
</evidence>